<dbReference type="Pfam" id="PF04488">
    <property type="entry name" value="Gly_transf_sug"/>
    <property type="match status" value="1"/>
</dbReference>
<dbReference type="InterPro" id="IPR007577">
    <property type="entry name" value="GlycoTrfase_DXD_sugar-bd_CS"/>
</dbReference>
<gene>
    <name evidence="1" type="ORF">EPJ69_12200</name>
</gene>
<dbReference type="Proteomes" id="UP000324707">
    <property type="component" value="Unassembled WGS sequence"/>
</dbReference>
<comment type="caution">
    <text evidence="1">The sequence shown here is derived from an EMBL/GenBank/DDBJ whole genome shotgun (WGS) entry which is preliminary data.</text>
</comment>
<dbReference type="EMBL" id="SAXX01000025">
    <property type="protein sequence ID" value="TXJ29990.1"/>
    <property type="molecule type" value="Genomic_DNA"/>
</dbReference>
<organism evidence="1 2">
    <name type="scientific">Brachyspira aalborgi</name>
    <dbReference type="NCBI Taxonomy" id="29522"/>
    <lineage>
        <taxon>Bacteria</taxon>
        <taxon>Pseudomonadati</taxon>
        <taxon>Spirochaetota</taxon>
        <taxon>Spirochaetia</taxon>
        <taxon>Brachyspirales</taxon>
        <taxon>Brachyspiraceae</taxon>
        <taxon>Brachyspira</taxon>
    </lineage>
</organism>
<evidence type="ECO:0008006" key="3">
    <source>
        <dbReference type="Google" id="ProtNLM"/>
    </source>
</evidence>
<evidence type="ECO:0000313" key="1">
    <source>
        <dbReference type="EMBL" id="TXJ29990.1"/>
    </source>
</evidence>
<accession>A0A5C8DWG6</accession>
<protein>
    <recommendedName>
        <fullName evidence="3">Glycosyl transferase</fullName>
    </recommendedName>
</protein>
<sequence>MYEDKIQIKDTPFEKYKDLFLQNSNLPARADAFRLLIPYKYGGLYFDLDVLFLKDFSDLLENSFCYQWEKQPYANTAVLFFKDKDIINRCLPYIDKYNTVVPWKIFNFSNKDLSEIIVLPCAFFDPIWNITNINNYDYPITKFEDLFTEYKNKPISYKEFFKGVYAYHWHNQWNSKIEKNSLFNMFNNEFSEILKI</sequence>
<reference evidence="1 2" key="1">
    <citation type="journal article" date="1992" name="Lakartidningen">
        <title>[Penicillin V and not amoxicillin is the first choice preparation in acute otitis].</title>
        <authorList>
            <person name="Kamme C."/>
            <person name="Lundgren K."/>
            <person name="Prellner K."/>
        </authorList>
    </citation>
    <scope>NUCLEOTIDE SEQUENCE [LARGE SCALE GENOMIC DNA]</scope>
    <source>
        <strain evidence="1 2">PC5538III-lc</strain>
    </source>
</reference>
<name>A0A5C8DWG6_9SPIR</name>
<dbReference type="Gene3D" id="3.90.550.20">
    <property type="match status" value="1"/>
</dbReference>
<dbReference type="InterPro" id="IPR029044">
    <property type="entry name" value="Nucleotide-diphossugar_trans"/>
</dbReference>
<proteinExistence type="predicted"/>
<evidence type="ECO:0000313" key="2">
    <source>
        <dbReference type="Proteomes" id="UP000324707"/>
    </source>
</evidence>
<dbReference type="SUPFAM" id="SSF53448">
    <property type="entry name" value="Nucleotide-diphospho-sugar transferases"/>
    <property type="match status" value="1"/>
</dbReference>
<dbReference type="AlphaFoldDB" id="A0A5C8DWG6"/>